<gene>
    <name evidence="1" type="ORF">METZ01_LOCUS150585</name>
</gene>
<reference evidence="1" key="1">
    <citation type="submission" date="2018-05" db="EMBL/GenBank/DDBJ databases">
        <authorList>
            <person name="Lanie J.A."/>
            <person name="Ng W.-L."/>
            <person name="Kazmierczak K.M."/>
            <person name="Andrzejewski T.M."/>
            <person name="Davidsen T.M."/>
            <person name="Wayne K.J."/>
            <person name="Tettelin H."/>
            <person name="Glass J.I."/>
            <person name="Rusch D."/>
            <person name="Podicherti R."/>
            <person name="Tsui H.-C.T."/>
            <person name="Winkler M.E."/>
        </authorList>
    </citation>
    <scope>NUCLEOTIDE SEQUENCE</scope>
</reference>
<evidence type="ECO:0000313" key="1">
    <source>
        <dbReference type="EMBL" id="SVA97731.1"/>
    </source>
</evidence>
<dbReference type="Gene3D" id="1.20.5.2950">
    <property type="match status" value="1"/>
</dbReference>
<dbReference type="AlphaFoldDB" id="A0A382A915"/>
<organism evidence="1">
    <name type="scientific">marine metagenome</name>
    <dbReference type="NCBI Taxonomy" id="408172"/>
    <lineage>
        <taxon>unclassified sequences</taxon>
        <taxon>metagenomes</taxon>
        <taxon>ecological metagenomes</taxon>
    </lineage>
</organism>
<accession>A0A382A915</accession>
<sequence length="106" mass="11745">MSRTDLLVKIKNAEASASSEVEKAEQEHTLALREGDKESLSIIVDARKKAESKASKDLDKAKKDISKNKDKVLKDGMVSIEKMQAESQEKSSNSAEAFVKKFLESM</sequence>
<dbReference type="EMBL" id="UINC01024326">
    <property type="protein sequence ID" value="SVA97731.1"/>
    <property type="molecule type" value="Genomic_DNA"/>
</dbReference>
<protein>
    <recommendedName>
        <fullName evidence="2">ATP synthase archaeal subunit H</fullName>
    </recommendedName>
</protein>
<name>A0A382A915_9ZZZZ</name>
<proteinExistence type="predicted"/>
<evidence type="ECO:0008006" key="2">
    <source>
        <dbReference type="Google" id="ProtNLM"/>
    </source>
</evidence>